<keyword evidence="2" id="KW-1185">Reference proteome</keyword>
<name>A0ABX1BUR1_9ACTN</name>
<dbReference type="Proteomes" id="UP000696294">
    <property type="component" value="Unassembled WGS sequence"/>
</dbReference>
<sequence>HYAARIAAPNKLTKMTLPSGRAHAVNTYDDKTDRIATHTDADGGTWKIGTVGIEQQSGEAEVTVTDPDNKPLKYLYDAWRGYRIRGV</sequence>
<evidence type="ECO:0000313" key="1">
    <source>
        <dbReference type="EMBL" id="NJP98988.1"/>
    </source>
</evidence>
<gene>
    <name evidence="1" type="ORF">HCN51_57900</name>
</gene>
<accession>A0ABX1BUR1</accession>
<dbReference type="EMBL" id="JAATEP010000182">
    <property type="protein sequence ID" value="NJP98988.1"/>
    <property type="molecule type" value="Genomic_DNA"/>
</dbReference>
<evidence type="ECO:0000313" key="2">
    <source>
        <dbReference type="Proteomes" id="UP000696294"/>
    </source>
</evidence>
<dbReference type="RefSeq" id="WP_168022248.1">
    <property type="nucleotide sequence ID" value="NZ_JAATEP010000182.1"/>
</dbReference>
<reference evidence="1 2" key="1">
    <citation type="submission" date="2020-03" db="EMBL/GenBank/DDBJ databases">
        <title>WGS of actinomycetes isolated from Thailand.</title>
        <authorList>
            <person name="Thawai C."/>
        </authorList>
    </citation>
    <scope>NUCLEOTIDE SEQUENCE [LARGE SCALE GENOMIC DNA]</scope>
    <source>
        <strain evidence="1 2">FMUSA5-5</strain>
    </source>
</reference>
<proteinExistence type="predicted"/>
<organism evidence="1 2">
    <name type="scientific">Nonomuraea composti</name>
    <dbReference type="NCBI Taxonomy" id="2720023"/>
    <lineage>
        <taxon>Bacteria</taxon>
        <taxon>Bacillati</taxon>
        <taxon>Actinomycetota</taxon>
        <taxon>Actinomycetes</taxon>
        <taxon>Streptosporangiales</taxon>
        <taxon>Streptosporangiaceae</taxon>
        <taxon>Nonomuraea</taxon>
    </lineage>
</organism>
<protein>
    <submittedName>
        <fullName evidence="1">Uncharacterized protein</fullName>
    </submittedName>
</protein>
<feature type="non-terminal residue" evidence="1">
    <location>
        <position position="1"/>
    </location>
</feature>
<comment type="caution">
    <text evidence="1">The sequence shown here is derived from an EMBL/GenBank/DDBJ whole genome shotgun (WGS) entry which is preliminary data.</text>
</comment>
<feature type="non-terminal residue" evidence="1">
    <location>
        <position position="87"/>
    </location>
</feature>